<dbReference type="CTD" id="8230996"/>
<evidence type="ECO:0000313" key="2">
    <source>
        <dbReference type="EnsemblMetazoa" id="PHUM061070-PA"/>
    </source>
</evidence>
<dbReference type="EMBL" id="AAZO01000715">
    <property type="status" value="NOT_ANNOTATED_CDS"/>
    <property type="molecule type" value="Genomic_DNA"/>
</dbReference>
<reference evidence="2" key="3">
    <citation type="submission" date="2021-02" db="UniProtKB">
        <authorList>
            <consortium name="EnsemblMetazoa"/>
        </authorList>
    </citation>
    <scope>IDENTIFICATION</scope>
    <source>
        <strain evidence="2">USDA</strain>
    </source>
</reference>
<evidence type="ECO:0000313" key="1">
    <source>
        <dbReference type="EMBL" id="EEB10730.1"/>
    </source>
</evidence>
<dbReference type="VEuPathDB" id="VectorBase:PHUM061070"/>
<accession>E0VBH4</accession>
<dbReference type="KEGG" id="phu:Phum_PHUM061070"/>
<dbReference type="EMBL" id="DS235030">
    <property type="protein sequence ID" value="EEB10730.1"/>
    <property type="molecule type" value="Genomic_DNA"/>
</dbReference>
<sequence>MALTKMKNDKLNVSVMECGNLITNFSLGNQDLKIQRRDKLFRIFTGSIENVNLWSKLKNQFEIIFELIGIVIYQIGRWNCEKIINLCDSKTGRLITRNHFQAFKINIVSEEEKNDCQRISYICKKVADEINNLSIRKS</sequence>
<gene>
    <name evidence="2" type="primary">8230996</name>
    <name evidence="1" type="ORF">Phum_PHUM061070</name>
</gene>
<dbReference type="EnsemblMetazoa" id="PHUM061070-RA">
    <property type="protein sequence ID" value="PHUM061070-PA"/>
    <property type="gene ID" value="PHUM061070"/>
</dbReference>
<organism>
    <name type="scientific">Pediculus humanus subsp. corporis</name>
    <name type="common">Body louse</name>
    <dbReference type="NCBI Taxonomy" id="121224"/>
    <lineage>
        <taxon>Eukaryota</taxon>
        <taxon>Metazoa</taxon>
        <taxon>Ecdysozoa</taxon>
        <taxon>Arthropoda</taxon>
        <taxon>Hexapoda</taxon>
        <taxon>Insecta</taxon>
        <taxon>Pterygota</taxon>
        <taxon>Neoptera</taxon>
        <taxon>Paraneoptera</taxon>
        <taxon>Psocodea</taxon>
        <taxon>Troctomorpha</taxon>
        <taxon>Phthiraptera</taxon>
        <taxon>Anoplura</taxon>
        <taxon>Pediculidae</taxon>
        <taxon>Pediculus</taxon>
    </lineage>
</organism>
<dbReference type="HOGENOM" id="CLU_1857663_0_0_1"/>
<evidence type="ECO:0000313" key="3">
    <source>
        <dbReference type="Proteomes" id="UP000009046"/>
    </source>
</evidence>
<dbReference type="GeneID" id="8230996"/>
<keyword evidence="3" id="KW-1185">Reference proteome</keyword>
<proteinExistence type="predicted"/>
<reference evidence="1" key="2">
    <citation type="submission" date="2007-04" db="EMBL/GenBank/DDBJ databases">
        <title>The genome of the human body louse.</title>
        <authorList>
            <consortium name="The Human Body Louse Genome Consortium"/>
            <person name="Kirkness E."/>
            <person name="Walenz B."/>
            <person name="Hass B."/>
            <person name="Bruggner R."/>
            <person name="Strausberg R."/>
        </authorList>
    </citation>
    <scope>NUCLEOTIDE SEQUENCE</scope>
    <source>
        <strain evidence="1">USDA</strain>
    </source>
</reference>
<reference evidence="1" key="1">
    <citation type="submission" date="2007-04" db="EMBL/GenBank/DDBJ databases">
        <title>Annotation of Pediculus humanus corporis strain USDA.</title>
        <authorList>
            <person name="Kirkness E."/>
            <person name="Hannick L."/>
            <person name="Hass B."/>
            <person name="Bruggner R."/>
            <person name="Lawson D."/>
            <person name="Bidwell S."/>
            <person name="Joardar V."/>
            <person name="Caler E."/>
            <person name="Walenz B."/>
            <person name="Inman J."/>
            <person name="Schobel S."/>
            <person name="Galinsky K."/>
            <person name="Amedeo P."/>
            <person name="Strausberg R."/>
        </authorList>
    </citation>
    <scope>NUCLEOTIDE SEQUENCE</scope>
    <source>
        <strain evidence="1">USDA</strain>
    </source>
</reference>
<protein>
    <submittedName>
        <fullName evidence="1 2">Uncharacterized protein</fullName>
    </submittedName>
</protein>
<dbReference type="InParanoid" id="E0VBH4"/>
<dbReference type="AlphaFoldDB" id="E0VBH4"/>
<dbReference type="Proteomes" id="UP000009046">
    <property type="component" value="Unassembled WGS sequence"/>
</dbReference>
<dbReference type="RefSeq" id="XP_002423468.1">
    <property type="nucleotide sequence ID" value="XM_002423423.1"/>
</dbReference>
<name>E0VBH4_PEDHC</name>